<evidence type="ECO:0000256" key="1">
    <source>
        <dbReference type="SAM" id="MobiDB-lite"/>
    </source>
</evidence>
<keyword evidence="3" id="KW-1185">Reference proteome</keyword>
<reference evidence="2 3" key="1">
    <citation type="journal article" date="2019" name="Sci. Rep.">
        <title>Orb-weaving spider Araneus ventricosus genome elucidates the spidroin gene catalogue.</title>
        <authorList>
            <person name="Kono N."/>
            <person name="Nakamura H."/>
            <person name="Ohtoshi R."/>
            <person name="Moran D.A.P."/>
            <person name="Shinohara A."/>
            <person name="Yoshida Y."/>
            <person name="Fujiwara M."/>
            <person name="Mori M."/>
            <person name="Tomita M."/>
            <person name="Arakawa K."/>
        </authorList>
    </citation>
    <scope>NUCLEOTIDE SEQUENCE [LARGE SCALE GENOMIC DNA]</scope>
</reference>
<protein>
    <submittedName>
        <fullName evidence="2">Uncharacterized protein</fullName>
    </submittedName>
</protein>
<gene>
    <name evidence="2" type="ORF">AVEN_100739_1</name>
</gene>
<sequence length="110" mass="12183">MNVHRERLTSCPINVPGFRADFDTSACLSSVNVPLNNDGWGTTIIFLLDGLIKVCPDTHKKEGISIYLLNPFSIAETIENTFPGPGQLTDERDSRENKRQAMHQALNVGI</sequence>
<dbReference type="EMBL" id="BGPR01000243">
    <property type="protein sequence ID" value="GBM07547.1"/>
    <property type="molecule type" value="Genomic_DNA"/>
</dbReference>
<accession>A0A4Y2CUR9</accession>
<organism evidence="2 3">
    <name type="scientific">Araneus ventricosus</name>
    <name type="common">Orbweaver spider</name>
    <name type="synonym">Epeira ventricosa</name>
    <dbReference type="NCBI Taxonomy" id="182803"/>
    <lineage>
        <taxon>Eukaryota</taxon>
        <taxon>Metazoa</taxon>
        <taxon>Ecdysozoa</taxon>
        <taxon>Arthropoda</taxon>
        <taxon>Chelicerata</taxon>
        <taxon>Arachnida</taxon>
        <taxon>Araneae</taxon>
        <taxon>Araneomorphae</taxon>
        <taxon>Entelegynae</taxon>
        <taxon>Araneoidea</taxon>
        <taxon>Araneidae</taxon>
        <taxon>Araneus</taxon>
    </lineage>
</organism>
<name>A0A4Y2CUR9_ARAVE</name>
<dbReference type="Proteomes" id="UP000499080">
    <property type="component" value="Unassembled WGS sequence"/>
</dbReference>
<evidence type="ECO:0000313" key="2">
    <source>
        <dbReference type="EMBL" id="GBM07547.1"/>
    </source>
</evidence>
<proteinExistence type="predicted"/>
<feature type="compositionally biased region" description="Basic and acidic residues" evidence="1">
    <location>
        <begin position="89"/>
        <end position="99"/>
    </location>
</feature>
<evidence type="ECO:0000313" key="3">
    <source>
        <dbReference type="Proteomes" id="UP000499080"/>
    </source>
</evidence>
<comment type="caution">
    <text evidence="2">The sequence shown here is derived from an EMBL/GenBank/DDBJ whole genome shotgun (WGS) entry which is preliminary data.</text>
</comment>
<feature type="region of interest" description="Disordered" evidence="1">
    <location>
        <begin position="81"/>
        <end position="110"/>
    </location>
</feature>
<dbReference type="AlphaFoldDB" id="A0A4Y2CUR9"/>